<reference evidence="1" key="1">
    <citation type="submission" date="2021-03" db="EMBL/GenBank/DDBJ databases">
        <title>Draft genome sequence of rust myrtle Austropuccinia psidii MF-1, a brazilian biotype.</title>
        <authorList>
            <person name="Quecine M.C."/>
            <person name="Pachon D.M.R."/>
            <person name="Bonatelli M.L."/>
            <person name="Correr F.H."/>
            <person name="Franceschini L.M."/>
            <person name="Leite T.F."/>
            <person name="Margarido G.R.A."/>
            <person name="Almeida C.A."/>
            <person name="Ferrarezi J.A."/>
            <person name="Labate C.A."/>
        </authorList>
    </citation>
    <scope>NUCLEOTIDE SEQUENCE</scope>
    <source>
        <strain evidence="1">MF-1</strain>
    </source>
</reference>
<sequence length="136" mass="15380">MGRGIDCFAFWNWRQLDTNDDSFTVSGKLIIPPPNNPGLRIADGSPLINNEIEELPTELSHPTELSMTNEVPNFSSAGTFPNPPKQVKGYIWSNEPIDKSKEVIGDVVSQPWQFIPLDFNMAYPCHVQYMAIWPYP</sequence>
<proteinExistence type="predicted"/>
<evidence type="ECO:0000313" key="1">
    <source>
        <dbReference type="EMBL" id="MBW0570071.1"/>
    </source>
</evidence>
<protein>
    <submittedName>
        <fullName evidence="1">Uncharacterized protein</fullName>
    </submittedName>
</protein>
<evidence type="ECO:0000313" key="2">
    <source>
        <dbReference type="Proteomes" id="UP000765509"/>
    </source>
</evidence>
<accession>A0A9Q3JXX1</accession>
<gene>
    <name evidence="1" type="ORF">O181_109786</name>
</gene>
<name>A0A9Q3JXX1_9BASI</name>
<dbReference type="Proteomes" id="UP000765509">
    <property type="component" value="Unassembled WGS sequence"/>
</dbReference>
<comment type="caution">
    <text evidence="1">The sequence shown here is derived from an EMBL/GenBank/DDBJ whole genome shotgun (WGS) entry which is preliminary data.</text>
</comment>
<organism evidence="1 2">
    <name type="scientific">Austropuccinia psidii MF-1</name>
    <dbReference type="NCBI Taxonomy" id="1389203"/>
    <lineage>
        <taxon>Eukaryota</taxon>
        <taxon>Fungi</taxon>
        <taxon>Dikarya</taxon>
        <taxon>Basidiomycota</taxon>
        <taxon>Pucciniomycotina</taxon>
        <taxon>Pucciniomycetes</taxon>
        <taxon>Pucciniales</taxon>
        <taxon>Sphaerophragmiaceae</taxon>
        <taxon>Austropuccinia</taxon>
    </lineage>
</organism>
<keyword evidence="2" id="KW-1185">Reference proteome</keyword>
<dbReference type="EMBL" id="AVOT02085567">
    <property type="protein sequence ID" value="MBW0570071.1"/>
    <property type="molecule type" value="Genomic_DNA"/>
</dbReference>
<dbReference type="AlphaFoldDB" id="A0A9Q3JXX1"/>